<dbReference type="EMBL" id="LAHO01000002">
    <property type="protein sequence ID" value="KKO46850.1"/>
    <property type="molecule type" value="Genomic_DNA"/>
</dbReference>
<dbReference type="STRING" id="336831.WG68_02590"/>
<dbReference type="RefSeq" id="WP_046556097.1">
    <property type="nucleotide sequence ID" value="NZ_LAHO01000002.1"/>
</dbReference>
<feature type="transmembrane region" description="Helical" evidence="1">
    <location>
        <begin position="27"/>
        <end position="44"/>
    </location>
</feature>
<name>A0A0M2VB50_9GAMM</name>
<evidence type="ECO:0000313" key="3">
    <source>
        <dbReference type="Proteomes" id="UP000034228"/>
    </source>
</evidence>
<organism evidence="2 3">
    <name type="scientific">Arsukibacterium ikkense</name>
    <dbReference type="NCBI Taxonomy" id="336831"/>
    <lineage>
        <taxon>Bacteria</taxon>
        <taxon>Pseudomonadati</taxon>
        <taxon>Pseudomonadota</taxon>
        <taxon>Gammaproteobacteria</taxon>
        <taxon>Chromatiales</taxon>
        <taxon>Chromatiaceae</taxon>
        <taxon>Arsukibacterium</taxon>
    </lineage>
</organism>
<protein>
    <submittedName>
        <fullName evidence="2">Uncharacterized protein</fullName>
    </submittedName>
</protein>
<reference evidence="2 3" key="1">
    <citation type="submission" date="2015-03" db="EMBL/GenBank/DDBJ databases">
        <title>Draft genome sequences of two protease-producing strains of Arsukibacterium isolated from two cold and alkaline environments.</title>
        <authorList>
            <person name="Lylloff J.E."/>
            <person name="Skov L.B."/>
            <person name="Jepsen M."/>
            <person name="Hallin P.F."/>
            <person name="Sorensen S.J."/>
            <person name="Stougaard P."/>
            <person name="Glaring M.A."/>
        </authorList>
    </citation>
    <scope>NUCLEOTIDE SEQUENCE [LARGE SCALE GENOMIC DNA]</scope>
    <source>
        <strain evidence="2 3">GCM72</strain>
    </source>
</reference>
<keyword evidence="1" id="KW-0812">Transmembrane</keyword>
<dbReference type="PATRIC" id="fig|336831.14.peg.3677"/>
<proteinExistence type="predicted"/>
<accession>A0A0M2VB50</accession>
<gene>
    <name evidence="2" type="ORF">WG68_02590</name>
</gene>
<keyword evidence="1" id="KW-1133">Transmembrane helix</keyword>
<keyword evidence="3" id="KW-1185">Reference proteome</keyword>
<sequence>MLLVPVVWLVVAVGVYIAALRSGMQALQWALAALFTGPFLLPLFNSHKRLLLCKVRGKNSSLFRP</sequence>
<dbReference type="Proteomes" id="UP000034228">
    <property type="component" value="Unassembled WGS sequence"/>
</dbReference>
<dbReference type="AlphaFoldDB" id="A0A0M2VB50"/>
<evidence type="ECO:0000313" key="2">
    <source>
        <dbReference type="EMBL" id="KKO46850.1"/>
    </source>
</evidence>
<dbReference type="OrthoDB" id="5772022at2"/>
<keyword evidence="1" id="KW-0472">Membrane</keyword>
<evidence type="ECO:0000256" key="1">
    <source>
        <dbReference type="SAM" id="Phobius"/>
    </source>
</evidence>
<comment type="caution">
    <text evidence="2">The sequence shown here is derived from an EMBL/GenBank/DDBJ whole genome shotgun (WGS) entry which is preliminary data.</text>
</comment>